<dbReference type="Gene3D" id="3.40.50.150">
    <property type="entry name" value="Vaccinia Virus protein VP39"/>
    <property type="match status" value="1"/>
</dbReference>
<comment type="caution">
    <text evidence="9">The sequence shown here is derived from an EMBL/GenBank/DDBJ whole genome shotgun (WGS) entry which is preliminary data.</text>
</comment>
<comment type="catalytic activity">
    <reaction evidence="6">
        <text>a 2'-deoxyadenosine in DNA + S-adenosyl-L-methionine = an N(6)-methyl-2'-deoxyadenosine in DNA + S-adenosyl-L-homocysteine + H(+)</text>
        <dbReference type="Rhea" id="RHEA:15197"/>
        <dbReference type="Rhea" id="RHEA-COMP:12418"/>
        <dbReference type="Rhea" id="RHEA-COMP:12419"/>
        <dbReference type="ChEBI" id="CHEBI:15378"/>
        <dbReference type="ChEBI" id="CHEBI:57856"/>
        <dbReference type="ChEBI" id="CHEBI:59789"/>
        <dbReference type="ChEBI" id="CHEBI:90615"/>
        <dbReference type="ChEBI" id="CHEBI:90616"/>
        <dbReference type="EC" id="2.1.1.72"/>
    </reaction>
</comment>
<evidence type="ECO:0000259" key="8">
    <source>
        <dbReference type="Pfam" id="PF01555"/>
    </source>
</evidence>
<dbReference type="PANTHER" id="PTHR13370:SF16">
    <property type="entry name" value="SITE-SPECIFIC DNA-METHYLTRANSFERASE (ADENINE-SPECIFIC)"/>
    <property type="match status" value="1"/>
</dbReference>
<keyword evidence="10" id="KW-1185">Reference proteome</keyword>
<gene>
    <name evidence="9" type="ORF">HNQ99_001799</name>
</gene>
<keyword evidence="3 9" id="KW-0489">Methyltransferase</keyword>
<evidence type="ECO:0000256" key="3">
    <source>
        <dbReference type="ARBA" id="ARBA00022603"/>
    </source>
</evidence>
<keyword evidence="4 9" id="KW-0808">Transferase</keyword>
<evidence type="ECO:0000313" key="10">
    <source>
        <dbReference type="Proteomes" id="UP000575068"/>
    </source>
</evidence>
<dbReference type="Proteomes" id="UP000575068">
    <property type="component" value="Unassembled WGS sequence"/>
</dbReference>
<comment type="similarity">
    <text evidence="1">Belongs to the N(4)/N(6)-methyltransferase family.</text>
</comment>
<evidence type="ECO:0000313" key="9">
    <source>
        <dbReference type="EMBL" id="MBB4641490.1"/>
    </source>
</evidence>
<organism evidence="9 10">
    <name type="scientific">Rhizorhapis suberifaciens</name>
    <name type="common">corky root of lettuce</name>
    <dbReference type="NCBI Taxonomy" id="13656"/>
    <lineage>
        <taxon>Bacteria</taxon>
        <taxon>Pseudomonadati</taxon>
        <taxon>Pseudomonadota</taxon>
        <taxon>Alphaproteobacteria</taxon>
        <taxon>Sphingomonadales</taxon>
        <taxon>Sphingomonadaceae</taxon>
        <taxon>Rhizorhapis</taxon>
    </lineage>
</organism>
<evidence type="ECO:0000256" key="7">
    <source>
        <dbReference type="SAM" id="MobiDB-lite"/>
    </source>
</evidence>
<dbReference type="EMBL" id="JACHOV010000006">
    <property type="protein sequence ID" value="MBB4641490.1"/>
    <property type="molecule type" value="Genomic_DNA"/>
</dbReference>
<dbReference type="GO" id="GO:0008170">
    <property type="term" value="F:N-methyltransferase activity"/>
    <property type="evidence" value="ECO:0007669"/>
    <property type="project" value="InterPro"/>
</dbReference>
<dbReference type="PROSITE" id="PS00092">
    <property type="entry name" value="N6_MTASE"/>
    <property type="match status" value="1"/>
</dbReference>
<dbReference type="SUPFAM" id="SSF53335">
    <property type="entry name" value="S-adenosyl-L-methionine-dependent methyltransferases"/>
    <property type="match status" value="1"/>
</dbReference>
<accession>A0A840HV95</accession>
<dbReference type="GO" id="GO:0032259">
    <property type="term" value="P:methylation"/>
    <property type="evidence" value="ECO:0007669"/>
    <property type="project" value="UniProtKB-KW"/>
</dbReference>
<sequence>MARAPRSPKGPKQVTALNHETDARRNIPTAEMADLAAMQEELDPLAPIAYPRARPLAEGETRERDTDLDPQIVWNGARIRLTKAQVAQLSETGEVEIGDAQLVWRGKDRQDWSDLIVTAPPLYIQEKVHPKAIIDDLISRSKATKEADTDAPDLFADFNGLADPMARTEFYQHDQHWSNRMILGDSLQVMASLAEREALKGKVQAIYFDPPYGIKFNSNWQVSTQSRDVKDGKQTDLSREPEQVKAFRDTWSDGIHSYLTYLRDRLTVMRELLAESGSIFVQIGDENVHRVRAVLDEVFGPTNCASLITVEKTSAQTDRYLPSVADYVLWYFKDRTASPKFRNAWSDKGASESIRREYRRAVTSDLRHGDAEELGETGRIYRQDNIVSQKPPGSFPVPFEGKTYRPLTGYWKTGELGMSRLVHAARLQQRGKMLSYVRYLDDFPVMQISNQWSDVKFSSRSEEKTYVVQSSEKIVQRCLLMATDPGDLVLDPTCGSGTTAYVAEQWGRRWITIDTSRVALALARTRIMSARYPWYLLTDSAEGKHKEAEITGKPPSDVATYGDVRQGFVYDRVPHVTLRDIANNSEIDVIWDKWQEVLEPRRAELNSLTGKNWQEWEIPREPDTGWSSNIVGVHASWWEARITRQKEIDASIAKAADVEYLYDKPYADPNRVRVAGPFTVESLSPHRIVPADAEELIDVLDAADGKKKRGPLSSSETDFAAMVIEHLKTAGVHQTDRDDRITFTSVIPFAGRGYIGAEGRFMEGETERRAAIFIGPEFGTLSRIDLTAAAREAAESRFDVLIATAFSFDAHASELTRLGPLPILMAKMNPDLHMAGELKNTGKGNLFTVFGEPDIDILDEADGRIAVRVNGVDIYDPNTGEVRSNDVKGIAAWFIDTAYNEESFFVRHAYFLGANEPYKQLKNALKAEIDEEAWATLNRATSRPFDRPETGRIAVKVINHFGDEVMKVFGV</sequence>
<feature type="region of interest" description="Disordered" evidence="7">
    <location>
        <begin position="1"/>
        <end position="22"/>
    </location>
</feature>
<dbReference type="InterPro" id="IPR002295">
    <property type="entry name" value="N4/N6-MTase_EcoPI_Mod-like"/>
</dbReference>
<evidence type="ECO:0000256" key="6">
    <source>
        <dbReference type="ARBA" id="ARBA00047942"/>
    </source>
</evidence>
<reference evidence="9 10" key="1">
    <citation type="submission" date="2020-08" db="EMBL/GenBank/DDBJ databases">
        <title>Genomic Encyclopedia of Type Strains, Phase IV (KMG-IV): sequencing the most valuable type-strain genomes for metagenomic binning, comparative biology and taxonomic classification.</title>
        <authorList>
            <person name="Goeker M."/>
        </authorList>
    </citation>
    <scope>NUCLEOTIDE SEQUENCE [LARGE SCALE GENOMIC DNA]</scope>
    <source>
        <strain evidence="9 10">DSM 7465</strain>
    </source>
</reference>
<dbReference type="GO" id="GO:0005737">
    <property type="term" value="C:cytoplasm"/>
    <property type="evidence" value="ECO:0007669"/>
    <property type="project" value="TreeGrafter"/>
</dbReference>
<protein>
    <recommendedName>
        <fullName evidence="2">site-specific DNA-methyltransferase (adenine-specific)</fullName>
        <ecNumber evidence="2">2.1.1.72</ecNumber>
    </recommendedName>
</protein>
<dbReference type="RefSeq" id="WP_184475303.1">
    <property type="nucleotide sequence ID" value="NZ_JACHOV010000006.1"/>
</dbReference>
<evidence type="ECO:0000256" key="2">
    <source>
        <dbReference type="ARBA" id="ARBA00011900"/>
    </source>
</evidence>
<dbReference type="InterPro" id="IPR002941">
    <property type="entry name" value="DNA_methylase_N4/N6"/>
</dbReference>
<name>A0A840HV95_9SPHN</name>
<dbReference type="GO" id="GO:0003677">
    <property type="term" value="F:DNA binding"/>
    <property type="evidence" value="ECO:0007669"/>
    <property type="project" value="InterPro"/>
</dbReference>
<evidence type="ECO:0000256" key="1">
    <source>
        <dbReference type="ARBA" id="ARBA00006594"/>
    </source>
</evidence>
<proteinExistence type="inferred from homology"/>
<dbReference type="InterPro" id="IPR029063">
    <property type="entry name" value="SAM-dependent_MTases_sf"/>
</dbReference>
<evidence type="ECO:0000256" key="4">
    <source>
        <dbReference type="ARBA" id="ARBA00022679"/>
    </source>
</evidence>
<dbReference type="EC" id="2.1.1.72" evidence="2"/>
<dbReference type="AlphaFoldDB" id="A0A840HV95"/>
<dbReference type="InterPro" id="IPR002052">
    <property type="entry name" value="DNA_methylase_N6_adenine_CS"/>
</dbReference>
<keyword evidence="5" id="KW-0949">S-adenosyl-L-methionine</keyword>
<evidence type="ECO:0000256" key="5">
    <source>
        <dbReference type="ARBA" id="ARBA00022691"/>
    </source>
</evidence>
<feature type="domain" description="DNA methylase N-4/N-6" evidence="8">
    <location>
        <begin position="203"/>
        <end position="521"/>
    </location>
</feature>
<dbReference type="Pfam" id="PF01555">
    <property type="entry name" value="N6_N4_Mtase"/>
    <property type="match status" value="1"/>
</dbReference>
<dbReference type="PRINTS" id="PR00506">
    <property type="entry name" value="D21N6MTFRASE"/>
</dbReference>
<dbReference type="GO" id="GO:0009007">
    <property type="term" value="F:site-specific DNA-methyltransferase (adenine-specific) activity"/>
    <property type="evidence" value="ECO:0007669"/>
    <property type="project" value="UniProtKB-EC"/>
</dbReference>
<dbReference type="PANTHER" id="PTHR13370">
    <property type="entry name" value="RNA METHYLASE-RELATED"/>
    <property type="match status" value="1"/>
</dbReference>